<dbReference type="GO" id="GO:0032259">
    <property type="term" value="P:methylation"/>
    <property type="evidence" value="ECO:0007669"/>
    <property type="project" value="UniProtKB-KW"/>
</dbReference>
<evidence type="ECO:0000259" key="7">
    <source>
        <dbReference type="Pfam" id="PF02602"/>
    </source>
</evidence>
<dbReference type="Gene3D" id="3.40.50.10090">
    <property type="match status" value="2"/>
</dbReference>
<dbReference type="SUPFAM" id="SSF53790">
    <property type="entry name" value="Tetrapyrrole methylase"/>
    <property type="match status" value="1"/>
</dbReference>
<accession>A0A381PXR9</accession>
<dbReference type="CDD" id="cd11642">
    <property type="entry name" value="SUMT"/>
    <property type="match status" value="1"/>
</dbReference>
<dbReference type="InterPro" id="IPR006366">
    <property type="entry name" value="CobA/CysG_C"/>
</dbReference>
<dbReference type="Pfam" id="PF02602">
    <property type="entry name" value="HEM4"/>
    <property type="match status" value="1"/>
</dbReference>
<keyword evidence="2" id="KW-0489">Methyltransferase</keyword>
<dbReference type="PANTHER" id="PTHR45790:SF3">
    <property type="entry name" value="S-ADENOSYL-L-METHIONINE-DEPENDENT UROPORPHYRINOGEN III METHYLTRANSFERASE, CHLOROPLASTIC"/>
    <property type="match status" value="1"/>
</dbReference>
<proteinExistence type="predicted"/>
<dbReference type="SUPFAM" id="SSF69618">
    <property type="entry name" value="HemD-like"/>
    <property type="match status" value="1"/>
</dbReference>
<reference evidence="8" key="1">
    <citation type="submission" date="2018-05" db="EMBL/GenBank/DDBJ databases">
        <authorList>
            <person name="Lanie J.A."/>
            <person name="Ng W.-L."/>
            <person name="Kazmierczak K.M."/>
            <person name="Andrzejewski T.M."/>
            <person name="Davidsen T.M."/>
            <person name="Wayne K.J."/>
            <person name="Tettelin H."/>
            <person name="Glass J.I."/>
            <person name="Rusch D."/>
            <person name="Podicherti R."/>
            <person name="Tsui H.-C.T."/>
            <person name="Winkler M.E."/>
        </authorList>
    </citation>
    <scope>NUCLEOTIDE SEQUENCE</scope>
</reference>
<feature type="domain" description="Tetrapyrrole biosynthesis uroporphyrinogen III synthase" evidence="7">
    <location>
        <begin position="271"/>
        <end position="486"/>
    </location>
</feature>
<dbReference type="InterPro" id="IPR035996">
    <property type="entry name" value="4pyrrol_Methylase_sf"/>
</dbReference>
<gene>
    <name evidence="8" type="ORF">METZ01_LOCUS24288</name>
</gene>
<organism evidence="8">
    <name type="scientific">marine metagenome</name>
    <dbReference type="NCBI Taxonomy" id="408172"/>
    <lineage>
        <taxon>unclassified sequences</taxon>
        <taxon>metagenomes</taxon>
        <taxon>ecological metagenomes</taxon>
    </lineage>
</organism>
<evidence type="ECO:0000259" key="6">
    <source>
        <dbReference type="Pfam" id="PF00590"/>
    </source>
</evidence>
<dbReference type="NCBIfam" id="TIGR01469">
    <property type="entry name" value="cobA_cysG_Cterm"/>
    <property type="match status" value="1"/>
</dbReference>
<dbReference type="InterPro" id="IPR036108">
    <property type="entry name" value="4pyrrol_syn_uPrphyn_synt_sf"/>
</dbReference>
<dbReference type="NCBIfam" id="NF004790">
    <property type="entry name" value="PRK06136.1"/>
    <property type="match status" value="1"/>
</dbReference>
<evidence type="ECO:0000256" key="3">
    <source>
        <dbReference type="ARBA" id="ARBA00022679"/>
    </source>
</evidence>
<dbReference type="PANTHER" id="PTHR45790">
    <property type="entry name" value="SIROHEME SYNTHASE-RELATED"/>
    <property type="match status" value="1"/>
</dbReference>
<dbReference type="EC" id="2.1.1.107" evidence="1"/>
<dbReference type="GO" id="GO:0004851">
    <property type="term" value="F:uroporphyrin-III C-methyltransferase activity"/>
    <property type="evidence" value="ECO:0007669"/>
    <property type="project" value="UniProtKB-EC"/>
</dbReference>
<feature type="domain" description="Tetrapyrrole methylase" evidence="6">
    <location>
        <begin position="4"/>
        <end position="215"/>
    </location>
</feature>
<dbReference type="AlphaFoldDB" id="A0A381PXR9"/>
<evidence type="ECO:0000256" key="4">
    <source>
        <dbReference type="ARBA" id="ARBA00022691"/>
    </source>
</evidence>
<name>A0A381PXR9_9ZZZZ</name>
<evidence type="ECO:0000256" key="1">
    <source>
        <dbReference type="ARBA" id="ARBA00012162"/>
    </source>
</evidence>
<evidence type="ECO:0000256" key="2">
    <source>
        <dbReference type="ARBA" id="ARBA00022603"/>
    </source>
</evidence>
<keyword evidence="3" id="KW-0808">Transferase</keyword>
<dbReference type="Pfam" id="PF00590">
    <property type="entry name" value="TP_methylase"/>
    <property type="match status" value="1"/>
</dbReference>
<dbReference type="InterPro" id="IPR003043">
    <property type="entry name" value="Uropor_MeTrfase_CS"/>
</dbReference>
<dbReference type="Gene3D" id="3.30.950.10">
    <property type="entry name" value="Methyltransferase, Cobalt-precorrin-4 Transmethylase, Domain 2"/>
    <property type="match status" value="1"/>
</dbReference>
<dbReference type="InterPro" id="IPR014776">
    <property type="entry name" value="4pyrrole_Mease_sub2"/>
</dbReference>
<dbReference type="FunFam" id="3.40.1010.10:FF:000001">
    <property type="entry name" value="Siroheme synthase"/>
    <property type="match status" value="1"/>
</dbReference>
<evidence type="ECO:0000313" key="8">
    <source>
        <dbReference type="EMBL" id="SUZ71434.1"/>
    </source>
</evidence>
<dbReference type="InterPro" id="IPR050161">
    <property type="entry name" value="Siro_Cobalamin_biosynth"/>
</dbReference>
<sequence length="500" mass="52075">MTGRVWLVGAGPGDAGLITVRGRALLERADVVVYDRLVGAELLTFTRPDAELIDVFKTPGQHTLPQDQIHDLLIERARAGKEVVRLKGGDPFVYGRGWEEIEACYLAGVPCEVVPGVSSAIGVPTGAGIPLTLRGQASTVSLVTPSVGKGLPARELPYAAMAEMDTAVVLMGGARLEEVAKGLIAAGREGATPAAVIQEGTLPGERQVRGTLATISDVVHDEGLRAPMVLVVGPGAGLPRLDVNAPAAGFGPLAGRHVVVTRPSSASRQVISKLRGLGAHVIDSPLIRIEYLEADLPGPRSDHDWMVFTSLHGVEGLVRQLERQGLDARFFGTARIAAVGPKTAACLEAVGVRADLIPGEYRARALVKAIAAEGKSGERVLFPCGTLAVDEVSDGLTQAGLEVHTLHVYDTLLQSPNDDALDAFQSGVDAVLLYSPSAAKSLYSSGVDLDGVQIFCVGPTTADAARSAGLRVSGVPEIYGDEGMIESLLEMAGALRGPAG</sequence>
<protein>
    <recommendedName>
        <fullName evidence="1">uroporphyrinogen-III C-methyltransferase</fullName>
        <ecNumber evidence="1">2.1.1.107</ecNumber>
    </recommendedName>
</protein>
<dbReference type="InterPro" id="IPR003754">
    <property type="entry name" value="4pyrrol_synth_uPrphyn_synth"/>
</dbReference>
<keyword evidence="4" id="KW-0949">S-adenosyl-L-methionine</keyword>
<dbReference type="InterPro" id="IPR000878">
    <property type="entry name" value="4pyrrol_Mease"/>
</dbReference>
<dbReference type="GO" id="GO:0004852">
    <property type="term" value="F:uroporphyrinogen-III synthase activity"/>
    <property type="evidence" value="ECO:0007669"/>
    <property type="project" value="InterPro"/>
</dbReference>
<evidence type="ECO:0000256" key="5">
    <source>
        <dbReference type="ARBA" id="ARBA00023244"/>
    </source>
</evidence>
<dbReference type="Gene3D" id="3.40.1010.10">
    <property type="entry name" value="Cobalt-precorrin-4 Transmethylase, Domain 1"/>
    <property type="match status" value="1"/>
</dbReference>
<dbReference type="EMBL" id="UINC01001121">
    <property type="protein sequence ID" value="SUZ71434.1"/>
    <property type="molecule type" value="Genomic_DNA"/>
</dbReference>
<dbReference type="PROSITE" id="PS00839">
    <property type="entry name" value="SUMT_1"/>
    <property type="match status" value="1"/>
</dbReference>
<dbReference type="GO" id="GO:0019354">
    <property type="term" value="P:siroheme biosynthetic process"/>
    <property type="evidence" value="ECO:0007669"/>
    <property type="project" value="InterPro"/>
</dbReference>
<dbReference type="InterPro" id="IPR014777">
    <property type="entry name" value="4pyrrole_Mease_sub1"/>
</dbReference>
<keyword evidence="5" id="KW-0627">Porphyrin biosynthesis</keyword>
<dbReference type="CDD" id="cd06578">
    <property type="entry name" value="HemD"/>
    <property type="match status" value="1"/>
</dbReference>